<feature type="domain" description="Putative auto-transporter adhesin head GIN" evidence="1">
    <location>
        <begin position="44"/>
        <end position="235"/>
    </location>
</feature>
<dbReference type="AlphaFoldDB" id="A0A084SW64"/>
<dbReference type="EMBL" id="JPMI01000080">
    <property type="protein sequence ID" value="KFA92699.1"/>
    <property type="molecule type" value="Genomic_DNA"/>
</dbReference>
<reference evidence="2 3" key="1">
    <citation type="submission" date="2014-07" db="EMBL/GenBank/DDBJ databases">
        <title>Draft Genome Sequence of Gephyronic Acid Producer, Cystobacter violaceus Strain Cb vi76.</title>
        <authorList>
            <person name="Stevens D.C."/>
            <person name="Young J."/>
            <person name="Carmichael R."/>
            <person name="Tan J."/>
            <person name="Taylor R.E."/>
        </authorList>
    </citation>
    <scope>NUCLEOTIDE SEQUENCE [LARGE SCALE GENOMIC DNA]</scope>
    <source>
        <strain evidence="2 3">Cb vi76</strain>
    </source>
</reference>
<evidence type="ECO:0000313" key="2">
    <source>
        <dbReference type="EMBL" id="KFA92699.1"/>
    </source>
</evidence>
<evidence type="ECO:0000313" key="3">
    <source>
        <dbReference type="Proteomes" id="UP000028547"/>
    </source>
</evidence>
<organism evidence="2 3">
    <name type="scientific">Archangium violaceum Cb vi76</name>
    <dbReference type="NCBI Taxonomy" id="1406225"/>
    <lineage>
        <taxon>Bacteria</taxon>
        <taxon>Pseudomonadati</taxon>
        <taxon>Myxococcota</taxon>
        <taxon>Myxococcia</taxon>
        <taxon>Myxococcales</taxon>
        <taxon>Cystobacterineae</taxon>
        <taxon>Archangiaceae</taxon>
        <taxon>Archangium</taxon>
    </lineage>
</organism>
<protein>
    <recommendedName>
        <fullName evidence="1">Putative auto-transporter adhesin head GIN domain-containing protein</fullName>
    </recommendedName>
</protein>
<name>A0A084SW64_9BACT</name>
<sequence length="251" mass="26170">MKRVSRGLWVGMSLLVVAVMGCRLGPSVRGSGQLVQEERQLSGFTSIEVHDGIALTVVVDPSQPWNVRVVGDDNLVRLMHTEISESVGLHVFFHPEEVGNWSSRNPLRVEVTMPKLQVLSRSGGGSVDVSGSVTGVNDDGSVTVAAHGGGTVKVRGLATTSLSLDVSGGGDVTMEGRTLQMKSTMSGGSVLWARELSVQEATLDSSGGGSTELEVTNALRVTASGGGDVRIIGRPTVLLEDLSGGSTLSFE</sequence>
<dbReference type="Proteomes" id="UP000028547">
    <property type="component" value="Unassembled WGS sequence"/>
</dbReference>
<comment type="caution">
    <text evidence="2">The sequence shown here is derived from an EMBL/GenBank/DDBJ whole genome shotgun (WGS) entry which is preliminary data.</text>
</comment>
<proteinExistence type="predicted"/>
<accession>A0A084SW64</accession>
<evidence type="ECO:0000259" key="1">
    <source>
        <dbReference type="Pfam" id="PF10988"/>
    </source>
</evidence>
<gene>
    <name evidence="2" type="ORF">Q664_13950</name>
</gene>
<dbReference type="PROSITE" id="PS51257">
    <property type="entry name" value="PROKAR_LIPOPROTEIN"/>
    <property type="match status" value="1"/>
</dbReference>
<dbReference type="InterPro" id="IPR021255">
    <property type="entry name" value="DUF2807"/>
</dbReference>
<dbReference type="Gene3D" id="2.160.20.120">
    <property type="match status" value="1"/>
</dbReference>
<dbReference type="Pfam" id="PF10988">
    <property type="entry name" value="DUF2807"/>
    <property type="match status" value="1"/>
</dbReference>
<dbReference type="RefSeq" id="WP_043394426.1">
    <property type="nucleotide sequence ID" value="NZ_JPMI01000080.1"/>
</dbReference>